<dbReference type="AlphaFoldDB" id="A0A1C6RF64"/>
<dbReference type="STRING" id="47866.GA0074694_1367"/>
<proteinExistence type="predicted"/>
<feature type="transmembrane region" description="Helical" evidence="2">
    <location>
        <begin position="138"/>
        <end position="159"/>
    </location>
</feature>
<keyword evidence="2" id="KW-0472">Membrane</keyword>
<evidence type="ECO:0000313" key="4">
    <source>
        <dbReference type="Proteomes" id="UP000198906"/>
    </source>
</evidence>
<feature type="compositionally biased region" description="Polar residues" evidence="1">
    <location>
        <begin position="212"/>
        <end position="221"/>
    </location>
</feature>
<organism evidence="3 4">
    <name type="scientific">Micromonospora inyonensis</name>
    <dbReference type="NCBI Taxonomy" id="47866"/>
    <lineage>
        <taxon>Bacteria</taxon>
        <taxon>Bacillati</taxon>
        <taxon>Actinomycetota</taxon>
        <taxon>Actinomycetes</taxon>
        <taxon>Micromonosporales</taxon>
        <taxon>Micromonosporaceae</taxon>
        <taxon>Micromonospora</taxon>
    </lineage>
</organism>
<evidence type="ECO:0008006" key="5">
    <source>
        <dbReference type="Google" id="ProtNLM"/>
    </source>
</evidence>
<dbReference type="Proteomes" id="UP000198906">
    <property type="component" value="Unassembled WGS sequence"/>
</dbReference>
<reference evidence="4" key="1">
    <citation type="submission" date="2016-06" db="EMBL/GenBank/DDBJ databases">
        <authorList>
            <person name="Varghese N."/>
        </authorList>
    </citation>
    <scope>NUCLEOTIDE SEQUENCE [LARGE SCALE GENOMIC DNA]</scope>
    <source>
        <strain evidence="4">DSM 46123</strain>
    </source>
</reference>
<evidence type="ECO:0000256" key="1">
    <source>
        <dbReference type="SAM" id="MobiDB-lite"/>
    </source>
</evidence>
<feature type="compositionally biased region" description="Polar residues" evidence="1">
    <location>
        <begin position="188"/>
        <end position="204"/>
    </location>
</feature>
<keyword evidence="2" id="KW-1133">Transmembrane helix</keyword>
<feature type="region of interest" description="Disordered" evidence="1">
    <location>
        <begin position="87"/>
        <end position="132"/>
    </location>
</feature>
<evidence type="ECO:0000313" key="3">
    <source>
        <dbReference type="EMBL" id="SCL15794.1"/>
    </source>
</evidence>
<dbReference type="EMBL" id="FMHU01000001">
    <property type="protein sequence ID" value="SCL15794.1"/>
    <property type="molecule type" value="Genomic_DNA"/>
</dbReference>
<sequence length="315" mass="31442">MTAGRFGEVDHDLLADYVGGALDGTSDETTVARLVAEDPAWSRAHDELAAAMDRVGAALAAWGGSTPTMPETVADRLTAALAGAGPAAPATVPAQASPSPTVAVSSTSGGGSSRTVAVVGASPRPAGRGRRRWPRRTAPVLVAAAAMVAAGFGVTQFVGSGVGQQEAGSARDTAVAGSAPRDAFRLTTDPTRTGTSYTPDTVGTMSGGPGVLSNNSPSSAGQPDGESEPRVQAPVAGLDRLTDRTALDTCLGAVGAAHGRGRITVDRVEYAAFQGAPALVIGLVDAEGDRWVVVTGPECGVPGSGADTRYRAQVG</sequence>
<feature type="compositionally biased region" description="Low complexity" evidence="1">
    <location>
        <begin position="87"/>
        <end position="126"/>
    </location>
</feature>
<evidence type="ECO:0000256" key="2">
    <source>
        <dbReference type="SAM" id="Phobius"/>
    </source>
</evidence>
<dbReference type="RefSeq" id="WP_091454049.1">
    <property type="nucleotide sequence ID" value="NZ_FMHU01000001.1"/>
</dbReference>
<protein>
    <recommendedName>
        <fullName evidence="5">Zinc-finger</fullName>
    </recommendedName>
</protein>
<name>A0A1C6RF64_9ACTN</name>
<gene>
    <name evidence="3" type="ORF">GA0074694_1367</name>
</gene>
<keyword evidence="2" id="KW-0812">Transmembrane</keyword>
<feature type="region of interest" description="Disordered" evidence="1">
    <location>
        <begin position="169"/>
        <end position="232"/>
    </location>
</feature>
<keyword evidence="4" id="KW-1185">Reference proteome</keyword>
<accession>A0A1C6RF64</accession>